<dbReference type="EMBL" id="MT663534">
    <property type="protein sequence ID" value="QOI90200.1"/>
    <property type="molecule type" value="Genomic_DNA"/>
</dbReference>
<name>A0A7L9AYE9_9VIRU</name>
<accession>A0A7L9AYE9</accession>
<organism evidence="1 2">
    <name type="scientific">Pyramimonas orientalis virus 01B</name>
    <dbReference type="NCBI Taxonomy" id="3134525"/>
    <lineage>
        <taxon>Viruses</taxon>
        <taxon>Varidnaviria</taxon>
        <taxon>Bamfordvirae</taxon>
        <taxon>Nucleocytoviricota</taxon>
        <taxon>Megaviricetes</taxon>
        <taxon>Imitervirales</taxon>
        <taxon>Allomimiviridae</taxon>
        <taxon>Heliosvirus</taxon>
        <taxon>Heliosvirus raunefjordenense</taxon>
    </lineage>
</organism>
<keyword evidence="2" id="KW-1185">Reference proteome</keyword>
<reference evidence="1" key="1">
    <citation type="submission" date="2020-06" db="EMBL/GenBank/DDBJ databases">
        <title>Lateral gene transfer of anion-conducting channel rhodopsins between green algae and giant viruses.</title>
        <authorList>
            <person name="Rozenberg A."/>
            <person name="Oppermann J."/>
            <person name="Wietek J."/>
            <person name="Fernandez Lahore R.G."/>
            <person name="Sandaa R.-A."/>
            <person name="Bratbak G."/>
            <person name="Hegemann P."/>
            <person name="Beja O."/>
        </authorList>
    </citation>
    <scope>NUCLEOTIDE SEQUENCE</scope>
    <source>
        <strain evidence="1">01B</strain>
    </source>
</reference>
<proteinExistence type="predicted"/>
<protein>
    <submittedName>
        <fullName evidence="1">Uncharacterized protein</fullName>
    </submittedName>
</protein>
<dbReference type="Proteomes" id="UP001162120">
    <property type="component" value="Segment"/>
</dbReference>
<gene>
    <name evidence="1" type="ORF">HWQ62_00063</name>
</gene>
<sequence>MSLYLHRKNNLADVEDVFEARTNLGFGTLAYFDSNSVNIEGGTIVANEMKIQTGNEGENKFLICKSNDGTVDFVDVVLGDWIQSNIEDIKYTDFDTTNVVFLPKSDFAGVALSGDYNDLINKPLSYSDLENDTEFLLTNMTNVNAEAARSNLGLGSFALLNANDSLQIDNLILNTLQFNNYNPSTNGNPKYLQIRDTGQTFWSELATATETTYGVVKLTDDYTISNDSTAASSTAINTLFLDMSLRLDNIEDVSASVEIQKTIESLGLMRRENNMSELQNLVDSRSNLGFGNGMEHLVNSINNDDEFRINSLVVDTNLKFAQGISQDFTLGNDTFLAVNNNGRVRPARLPIASKTSAGFVKMIHAYDDIQYMTSLDKEQTTMSVLGLSNFVRDTLSTNYTNLANAINPKIYELFSQYMHVQDNLRVDNPQIARYHLSLHEIAHTGSYDQLLNSPSNLSQFSNDITRFLSAQCNLEDVSDISLARNNLKIGNIAYFDSNNVIIEGGNGTFNNVTVSQNFQYKYNGENYQNMFLRALNPNGDCRWEHLPEGDSSKKGIVLIESDFTKYDDKKASSASALFKVYYKMLGEIDAINRRINDINNFLNIT</sequence>
<evidence type="ECO:0000313" key="2">
    <source>
        <dbReference type="Proteomes" id="UP001162120"/>
    </source>
</evidence>
<evidence type="ECO:0000313" key="1">
    <source>
        <dbReference type="EMBL" id="QOI90200.1"/>
    </source>
</evidence>